<dbReference type="STRING" id="402384.HM131_03750"/>
<dbReference type="OrthoDB" id="4228396at2"/>
<dbReference type="Gene3D" id="3.40.630.30">
    <property type="match status" value="1"/>
</dbReference>
<gene>
    <name evidence="2" type="ORF">HM131_03750</name>
</gene>
<protein>
    <recommendedName>
        <fullName evidence="1">N-acetyltransferase domain-containing protein</fullName>
    </recommendedName>
</protein>
<evidence type="ECO:0000259" key="1">
    <source>
        <dbReference type="PROSITE" id="PS51186"/>
    </source>
</evidence>
<dbReference type="CDD" id="cd04301">
    <property type="entry name" value="NAT_SF"/>
    <property type="match status" value="1"/>
</dbReference>
<dbReference type="AlphaFoldDB" id="A0A1W5ZRU1"/>
<evidence type="ECO:0000313" key="3">
    <source>
        <dbReference type="Proteomes" id="UP000192527"/>
    </source>
</evidence>
<reference evidence="2 3" key="1">
    <citation type="submission" date="2017-04" db="EMBL/GenBank/DDBJ databases">
        <title>The whole genome sequencing and assembly of Halobacillus mangrovi strain.</title>
        <authorList>
            <person name="Lee S.-J."/>
            <person name="Park M.-K."/>
            <person name="Kim J.-Y."/>
            <person name="Lee Y.-J."/>
            <person name="Yi H."/>
            <person name="Bahn Y.-S."/>
            <person name="Kim J.F."/>
            <person name="Lee D.-W."/>
        </authorList>
    </citation>
    <scope>NUCLEOTIDE SEQUENCE [LARGE SCALE GENOMIC DNA]</scope>
    <source>
        <strain evidence="2 3">KTB 131</strain>
    </source>
</reference>
<dbReference type="PROSITE" id="PS51186">
    <property type="entry name" value="GNAT"/>
    <property type="match status" value="1"/>
</dbReference>
<keyword evidence="3" id="KW-1185">Reference proteome</keyword>
<dbReference type="GO" id="GO:0016747">
    <property type="term" value="F:acyltransferase activity, transferring groups other than amino-acyl groups"/>
    <property type="evidence" value="ECO:0007669"/>
    <property type="project" value="InterPro"/>
</dbReference>
<dbReference type="Pfam" id="PF00583">
    <property type="entry name" value="Acetyltransf_1"/>
    <property type="match status" value="1"/>
</dbReference>
<dbReference type="KEGG" id="hmn:HM131_03750"/>
<dbReference type="EMBL" id="CP020772">
    <property type="protein sequence ID" value="ARI75999.1"/>
    <property type="molecule type" value="Genomic_DNA"/>
</dbReference>
<dbReference type="SUPFAM" id="SSF55729">
    <property type="entry name" value="Acyl-CoA N-acyltransferases (Nat)"/>
    <property type="match status" value="1"/>
</dbReference>
<dbReference type="Proteomes" id="UP000192527">
    <property type="component" value="Chromosome"/>
</dbReference>
<name>A0A1W5ZRU1_9BACI</name>
<dbReference type="InterPro" id="IPR016181">
    <property type="entry name" value="Acyl_CoA_acyltransferase"/>
</dbReference>
<dbReference type="InterPro" id="IPR000182">
    <property type="entry name" value="GNAT_dom"/>
</dbReference>
<evidence type="ECO:0000313" key="2">
    <source>
        <dbReference type="EMBL" id="ARI75999.1"/>
    </source>
</evidence>
<organism evidence="2 3">
    <name type="scientific">Halobacillus mangrovi</name>
    <dbReference type="NCBI Taxonomy" id="402384"/>
    <lineage>
        <taxon>Bacteria</taxon>
        <taxon>Bacillati</taxon>
        <taxon>Bacillota</taxon>
        <taxon>Bacilli</taxon>
        <taxon>Bacillales</taxon>
        <taxon>Bacillaceae</taxon>
        <taxon>Halobacillus</taxon>
    </lineage>
</organism>
<proteinExistence type="predicted"/>
<feature type="domain" description="N-acetyltransferase" evidence="1">
    <location>
        <begin position="9"/>
        <end position="161"/>
    </location>
</feature>
<accession>A0A1W5ZRU1</accession>
<sequence>MIQKGGALMNVKSMMNCSFQDAMKAWNEGFQDYTVDLTMNVERFIKMMSTKRLSPEYSVLAYDEGKPVGIILNSIQPLQGIQSAYNGGTAVHPDYRNLGVGQRLIEASLSVYEKEKVAKASLEAISTNNPAIQLYKNNGYIIKDHLDTIELDKATFKQERDLTLKLVAHEDCKKDISQYFQGMPWQNSVDFIDERELYQFSLGRQAAGYALLSRNRDRLTLFHLQAVRKDKSVYERMLRALVHQFKEYRVVAFNTPQSYEVNEVYHKHASQKLVEQVWMERS</sequence>